<gene>
    <name evidence="2" type="ORF">Ahy_A08g038529</name>
</gene>
<proteinExistence type="predicted"/>
<evidence type="ECO:0000313" key="3">
    <source>
        <dbReference type="Proteomes" id="UP000289738"/>
    </source>
</evidence>
<keyword evidence="3" id="KW-1185">Reference proteome</keyword>
<dbReference type="Proteomes" id="UP000289738">
    <property type="component" value="Chromosome A08"/>
</dbReference>
<organism evidence="2 3">
    <name type="scientific">Arachis hypogaea</name>
    <name type="common">Peanut</name>
    <dbReference type="NCBI Taxonomy" id="3818"/>
    <lineage>
        <taxon>Eukaryota</taxon>
        <taxon>Viridiplantae</taxon>
        <taxon>Streptophyta</taxon>
        <taxon>Embryophyta</taxon>
        <taxon>Tracheophyta</taxon>
        <taxon>Spermatophyta</taxon>
        <taxon>Magnoliopsida</taxon>
        <taxon>eudicotyledons</taxon>
        <taxon>Gunneridae</taxon>
        <taxon>Pentapetalae</taxon>
        <taxon>rosids</taxon>
        <taxon>fabids</taxon>
        <taxon>Fabales</taxon>
        <taxon>Fabaceae</taxon>
        <taxon>Papilionoideae</taxon>
        <taxon>50 kb inversion clade</taxon>
        <taxon>dalbergioids sensu lato</taxon>
        <taxon>Dalbergieae</taxon>
        <taxon>Pterocarpus clade</taxon>
        <taxon>Arachis</taxon>
    </lineage>
</organism>
<dbReference type="EMBL" id="SDMP01000008">
    <property type="protein sequence ID" value="RYR42080.1"/>
    <property type="molecule type" value="Genomic_DNA"/>
</dbReference>
<feature type="compositionally biased region" description="Acidic residues" evidence="1">
    <location>
        <begin position="16"/>
        <end position="29"/>
    </location>
</feature>
<evidence type="ECO:0000256" key="1">
    <source>
        <dbReference type="SAM" id="MobiDB-lite"/>
    </source>
</evidence>
<evidence type="ECO:0008006" key="4">
    <source>
        <dbReference type="Google" id="ProtNLM"/>
    </source>
</evidence>
<name>A0A445BTP9_ARAHY</name>
<reference evidence="2 3" key="1">
    <citation type="submission" date="2019-01" db="EMBL/GenBank/DDBJ databases">
        <title>Sequencing of cultivated peanut Arachis hypogaea provides insights into genome evolution and oil improvement.</title>
        <authorList>
            <person name="Chen X."/>
        </authorList>
    </citation>
    <scope>NUCLEOTIDE SEQUENCE [LARGE SCALE GENOMIC DNA]</scope>
    <source>
        <strain evidence="3">cv. Fuhuasheng</strain>
        <tissue evidence="2">Leaves</tissue>
    </source>
</reference>
<feature type="region of interest" description="Disordered" evidence="1">
    <location>
        <begin position="1"/>
        <end position="44"/>
    </location>
</feature>
<sequence>MYIEFEQSEADRNAELEDYNSDSEEEFESNYEVVDPGGDEDQTDSTLEADVTEVANALANQHLFVEPTFMRSLDLEAMHAPKFPQYMNVEPTKSLVEVDPSINVKSFIVKVQSKFNYTISYRKAWLPKQMAVESIFGYWEASYEALPI</sequence>
<protein>
    <recommendedName>
        <fullName evidence="4">Transposase MuDR plant domain-containing protein</fullName>
    </recommendedName>
</protein>
<accession>A0A445BTP9</accession>
<comment type="caution">
    <text evidence="2">The sequence shown here is derived from an EMBL/GenBank/DDBJ whole genome shotgun (WGS) entry which is preliminary data.</text>
</comment>
<evidence type="ECO:0000313" key="2">
    <source>
        <dbReference type="EMBL" id="RYR42080.1"/>
    </source>
</evidence>
<dbReference type="AlphaFoldDB" id="A0A445BTP9"/>